<feature type="domain" description="3-oxo-5-alpha-steroid 4-dehydrogenase C-terminal" evidence="6">
    <location>
        <begin position="162"/>
        <end position="332"/>
    </location>
</feature>
<dbReference type="Proteomes" id="UP000265703">
    <property type="component" value="Unassembled WGS sequence"/>
</dbReference>
<evidence type="ECO:0000256" key="5">
    <source>
        <dbReference type="SAM" id="Phobius"/>
    </source>
</evidence>
<comment type="caution">
    <text evidence="7">The sequence shown here is derived from an EMBL/GenBank/DDBJ whole genome shotgun (WGS) entry which is preliminary data.</text>
</comment>
<evidence type="ECO:0000313" key="7">
    <source>
        <dbReference type="EMBL" id="RIA87425.1"/>
    </source>
</evidence>
<organism evidence="7 8">
    <name type="scientific">Glomus cerebriforme</name>
    <dbReference type="NCBI Taxonomy" id="658196"/>
    <lineage>
        <taxon>Eukaryota</taxon>
        <taxon>Fungi</taxon>
        <taxon>Fungi incertae sedis</taxon>
        <taxon>Mucoromycota</taxon>
        <taxon>Glomeromycotina</taxon>
        <taxon>Glomeromycetes</taxon>
        <taxon>Glomerales</taxon>
        <taxon>Glomeraceae</taxon>
        <taxon>Glomus</taxon>
    </lineage>
</organism>
<feature type="transmembrane region" description="Helical" evidence="5">
    <location>
        <begin position="164"/>
        <end position="186"/>
    </location>
</feature>
<feature type="transmembrane region" description="Helical" evidence="5">
    <location>
        <begin position="206"/>
        <end position="223"/>
    </location>
</feature>
<dbReference type="STRING" id="658196.A0A397STT8"/>
<dbReference type="InterPro" id="IPR001104">
    <property type="entry name" value="3-oxo-5_a-steroid_4-DH_C"/>
</dbReference>
<dbReference type="PROSITE" id="PS50244">
    <property type="entry name" value="S5A_REDUCTASE"/>
    <property type="match status" value="1"/>
</dbReference>
<evidence type="ECO:0000256" key="3">
    <source>
        <dbReference type="ARBA" id="ARBA00022989"/>
    </source>
</evidence>
<name>A0A397STT8_9GLOM</name>
<feature type="transmembrane region" description="Helical" evidence="5">
    <location>
        <begin position="289"/>
        <end position="306"/>
    </location>
</feature>
<dbReference type="AlphaFoldDB" id="A0A397STT8"/>
<dbReference type="GO" id="GO:0006488">
    <property type="term" value="P:dolichol-linked oligosaccharide biosynthetic process"/>
    <property type="evidence" value="ECO:0007669"/>
    <property type="project" value="InterPro"/>
</dbReference>
<evidence type="ECO:0000256" key="2">
    <source>
        <dbReference type="ARBA" id="ARBA00022692"/>
    </source>
</evidence>
<feature type="transmembrane region" description="Helical" evidence="5">
    <location>
        <begin position="12"/>
        <end position="29"/>
    </location>
</feature>
<keyword evidence="3 5" id="KW-1133">Transmembrane helix</keyword>
<accession>A0A397STT8</accession>
<dbReference type="GO" id="GO:0005783">
    <property type="term" value="C:endoplasmic reticulum"/>
    <property type="evidence" value="ECO:0007669"/>
    <property type="project" value="TreeGrafter"/>
</dbReference>
<dbReference type="PANTHER" id="PTHR14624:SF0">
    <property type="entry name" value="POLYPRENOL REDUCTASE"/>
    <property type="match status" value="1"/>
</dbReference>
<feature type="transmembrane region" description="Helical" evidence="5">
    <location>
        <begin position="261"/>
        <end position="283"/>
    </location>
</feature>
<evidence type="ECO:0000259" key="6">
    <source>
        <dbReference type="Pfam" id="PF02544"/>
    </source>
</evidence>
<keyword evidence="8" id="KW-1185">Reference proteome</keyword>
<dbReference type="Pfam" id="PF02544">
    <property type="entry name" value="Steroid_dh"/>
    <property type="match status" value="1"/>
</dbReference>
<dbReference type="GO" id="GO:0003865">
    <property type="term" value="F:3-oxo-5-alpha-steroid 4-dehydrogenase activity"/>
    <property type="evidence" value="ECO:0007669"/>
    <property type="project" value="TreeGrafter"/>
</dbReference>
<dbReference type="InterPro" id="IPR039698">
    <property type="entry name" value="Dfg10/SRD5A3"/>
</dbReference>
<reference evidence="7 8" key="1">
    <citation type="submission" date="2018-06" db="EMBL/GenBank/DDBJ databases">
        <title>Comparative genomics reveals the genomic features of Rhizophagus irregularis, R. cerebriforme, R. diaphanum and Gigaspora rosea, and their symbiotic lifestyle signature.</title>
        <authorList>
            <person name="Morin E."/>
            <person name="San Clemente H."/>
            <person name="Chen E.C.H."/>
            <person name="De La Providencia I."/>
            <person name="Hainaut M."/>
            <person name="Kuo A."/>
            <person name="Kohler A."/>
            <person name="Murat C."/>
            <person name="Tang N."/>
            <person name="Roy S."/>
            <person name="Loubradou J."/>
            <person name="Henrissat B."/>
            <person name="Grigoriev I.V."/>
            <person name="Corradi N."/>
            <person name="Roux C."/>
            <person name="Martin F.M."/>
        </authorList>
    </citation>
    <scope>NUCLEOTIDE SEQUENCE [LARGE SCALE GENOMIC DNA]</scope>
    <source>
        <strain evidence="7 8">DAOM 227022</strain>
    </source>
</reference>
<dbReference type="OrthoDB" id="541710at2759"/>
<dbReference type="GO" id="GO:0016095">
    <property type="term" value="P:polyprenol catabolic process"/>
    <property type="evidence" value="ECO:0007669"/>
    <property type="project" value="TreeGrafter"/>
</dbReference>
<evidence type="ECO:0000256" key="1">
    <source>
        <dbReference type="ARBA" id="ARBA00004127"/>
    </source>
</evidence>
<feature type="transmembrane region" description="Helical" evidence="5">
    <location>
        <begin position="63"/>
        <end position="82"/>
    </location>
</feature>
<proteinExistence type="predicted"/>
<comment type="subcellular location">
    <subcellularLocation>
        <location evidence="1">Endomembrane system</location>
        <topology evidence="1">Multi-pass membrane protein</topology>
    </subcellularLocation>
</comment>
<protein>
    <recommendedName>
        <fullName evidence="6">3-oxo-5-alpha-steroid 4-dehydrogenase C-terminal domain-containing protein</fullName>
    </recommendedName>
</protein>
<evidence type="ECO:0000313" key="8">
    <source>
        <dbReference type="Proteomes" id="UP000265703"/>
    </source>
</evidence>
<sequence>MALLLLFLTRTYYILITLIIICFSLIENFRNVIKVYGKLEETILIPNKTWISLLSVPKYYFKYFYINGFLWITCIIIEIIILKNNFNGIFSIFIHLFEIDIPQLFQQYNVIDYKFNEEIYKEYYGKQPIEECILALFMIEVQVIRRAFECFFVEKPSLNSKMLITHYIIGITYYLATGLAVIIEGLWNLGVFNKDQFKIFPPFSNFIKWNILSAILLFIYASYHQNVLHRHLASLRSSISISASTSTSTTTSIYLIPKEDWFKFISSAHYFAEILIYLSFIILTKGKNLTIWLVLIWTIIGLGIMAKENEIWGKKRFDKKWPKRWIIIPFIY</sequence>
<evidence type="ECO:0000256" key="4">
    <source>
        <dbReference type="ARBA" id="ARBA00023136"/>
    </source>
</evidence>
<gene>
    <name evidence="7" type="ORF">C1645_878044</name>
</gene>
<dbReference type="UniPathway" id="UPA00378"/>
<dbReference type="PANTHER" id="PTHR14624">
    <property type="entry name" value="DFG10 PROTEIN"/>
    <property type="match status" value="1"/>
</dbReference>
<keyword evidence="2 5" id="KW-0812">Transmembrane</keyword>
<keyword evidence="4 5" id="KW-0472">Membrane</keyword>
<dbReference type="EMBL" id="QKYT01000309">
    <property type="protein sequence ID" value="RIA87425.1"/>
    <property type="molecule type" value="Genomic_DNA"/>
</dbReference>